<dbReference type="Gene3D" id="3.40.50.300">
    <property type="entry name" value="P-loop containing nucleotide triphosphate hydrolases"/>
    <property type="match status" value="1"/>
</dbReference>
<comment type="caution">
    <text evidence="18">The sequence shown here is derived from an EMBL/GenBank/DDBJ whole genome shotgun (WGS) entry which is preliminary data.</text>
</comment>
<dbReference type="Proteomes" id="UP001470230">
    <property type="component" value="Unassembled WGS sequence"/>
</dbReference>
<evidence type="ECO:0000256" key="1">
    <source>
        <dbReference type="ARBA" id="ARBA00001946"/>
    </source>
</evidence>
<keyword evidence="13" id="KW-1133">Transmembrane helix</keyword>
<dbReference type="InterPro" id="IPR006703">
    <property type="entry name" value="G_AIG1"/>
</dbReference>
<evidence type="ECO:0000313" key="19">
    <source>
        <dbReference type="Proteomes" id="UP001470230"/>
    </source>
</evidence>
<dbReference type="EMBL" id="JAPFFF010000001">
    <property type="protein sequence ID" value="KAK8897934.1"/>
    <property type="molecule type" value="Genomic_DNA"/>
</dbReference>
<comment type="subcellular location">
    <subcellularLocation>
        <location evidence="2">Membrane</location>
        <topology evidence="2">Single-pass membrane protein</topology>
    </subcellularLocation>
    <subcellularLocation>
        <location evidence="16">Plastid</location>
        <location evidence="16">Chloroplast outer membrane</location>
    </subcellularLocation>
</comment>
<organism evidence="18 19">
    <name type="scientific">Tritrichomonas musculus</name>
    <dbReference type="NCBI Taxonomy" id="1915356"/>
    <lineage>
        <taxon>Eukaryota</taxon>
        <taxon>Metamonada</taxon>
        <taxon>Parabasalia</taxon>
        <taxon>Tritrichomonadida</taxon>
        <taxon>Tritrichomonadidae</taxon>
        <taxon>Tritrichomonas</taxon>
    </lineage>
</organism>
<keyword evidence="10" id="KW-1002">Plastid outer membrane</keyword>
<gene>
    <name evidence="18" type="ORF">M9Y10_000169</name>
</gene>
<dbReference type="InterPro" id="IPR027417">
    <property type="entry name" value="P-loop_NTPase"/>
</dbReference>
<name>A0ABR2L3M8_9EUKA</name>
<dbReference type="InterPro" id="IPR045058">
    <property type="entry name" value="GIMA/IAN/Toc"/>
</dbReference>
<keyword evidence="7" id="KW-0479">Metal-binding</keyword>
<feature type="domain" description="AIG1-type G" evidence="17">
    <location>
        <begin position="6"/>
        <end position="133"/>
    </location>
</feature>
<keyword evidence="19" id="KW-1185">Reference proteome</keyword>
<reference evidence="18 19" key="1">
    <citation type="submission" date="2024-04" db="EMBL/GenBank/DDBJ databases">
        <title>Tritrichomonas musculus Genome.</title>
        <authorList>
            <person name="Alves-Ferreira E."/>
            <person name="Grigg M."/>
            <person name="Lorenzi H."/>
            <person name="Galac M."/>
        </authorList>
    </citation>
    <scope>NUCLEOTIDE SEQUENCE [LARGE SCALE GENOMIC DNA]</scope>
    <source>
        <strain evidence="18 19">EAF2021</strain>
    </source>
</reference>
<dbReference type="PANTHER" id="PTHR10903:SF135">
    <property type="entry name" value="TRANSLOCASE OF CHLOROPLAST 120, CHLOROPLASTIC-RELATED"/>
    <property type="match status" value="1"/>
</dbReference>
<proteinExistence type="predicted"/>
<evidence type="ECO:0000256" key="16">
    <source>
        <dbReference type="ARBA" id="ARBA00024013"/>
    </source>
</evidence>
<keyword evidence="8" id="KW-0547">Nucleotide-binding</keyword>
<keyword evidence="12" id="KW-0653">Protein transport</keyword>
<dbReference type="Pfam" id="PF04548">
    <property type="entry name" value="AIG1"/>
    <property type="match status" value="1"/>
</dbReference>
<evidence type="ECO:0000256" key="12">
    <source>
        <dbReference type="ARBA" id="ARBA00022927"/>
    </source>
</evidence>
<evidence type="ECO:0000256" key="4">
    <source>
        <dbReference type="ARBA" id="ARBA00022528"/>
    </source>
</evidence>
<evidence type="ECO:0000256" key="11">
    <source>
        <dbReference type="ARBA" id="ARBA00022842"/>
    </source>
</evidence>
<dbReference type="SUPFAM" id="SSF52540">
    <property type="entry name" value="P-loop containing nucleoside triphosphate hydrolases"/>
    <property type="match status" value="1"/>
</dbReference>
<evidence type="ECO:0000256" key="2">
    <source>
        <dbReference type="ARBA" id="ARBA00004167"/>
    </source>
</evidence>
<evidence type="ECO:0000256" key="7">
    <source>
        <dbReference type="ARBA" id="ARBA00022723"/>
    </source>
</evidence>
<evidence type="ECO:0000256" key="10">
    <source>
        <dbReference type="ARBA" id="ARBA00022805"/>
    </source>
</evidence>
<accession>A0ABR2L3M8</accession>
<keyword evidence="4" id="KW-0150">Chloroplast</keyword>
<keyword evidence="15" id="KW-0472">Membrane</keyword>
<keyword evidence="14" id="KW-0342">GTP-binding</keyword>
<keyword evidence="6" id="KW-0812">Transmembrane</keyword>
<evidence type="ECO:0000259" key="17">
    <source>
        <dbReference type="Pfam" id="PF04548"/>
    </source>
</evidence>
<keyword evidence="3" id="KW-0813">Transport</keyword>
<evidence type="ECO:0000256" key="8">
    <source>
        <dbReference type="ARBA" id="ARBA00022741"/>
    </source>
</evidence>
<keyword evidence="11" id="KW-0460">Magnesium</keyword>
<evidence type="ECO:0000256" key="13">
    <source>
        <dbReference type="ARBA" id="ARBA00022989"/>
    </source>
</evidence>
<evidence type="ECO:0000256" key="6">
    <source>
        <dbReference type="ARBA" id="ARBA00022692"/>
    </source>
</evidence>
<keyword evidence="9" id="KW-0378">Hydrolase</keyword>
<evidence type="ECO:0000256" key="3">
    <source>
        <dbReference type="ARBA" id="ARBA00022448"/>
    </source>
</evidence>
<evidence type="ECO:0000256" key="14">
    <source>
        <dbReference type="ARBA" id="ARBA00023134"/>
    </source>
</evidence>
<protein>
    <recommendedName>
        <fullName evidence="17">AIG1-type G domain-containing protein</fullName>
    </recommendedName>
</protein>
<keyword evidence="5" id="KW-0934">Plastid</keyword>
<dbReference type="PANTHER" id="PTHR10903">
    <property type="entry name" value="GTPASE, IMAP FAMILY MEMBER-RELATED"/>
    <property type="match status" value="1"/>
</dbReference>
<evidence type="ECO:0000256" key="9">
    <source>
        <dbReference type="ARBA" id="ARBA00022801"/>
    </source>
</evidence>
<evidence type="ECO:0000256" key="5">
    <source>
        <dbReference type="ARBA" id="ARBA00022640"/>
    </source>
</evidence>
<evidence type="ECO:0000313" key="18">
    <source>
        <dbReference type="EMBL" id="KAK8897934.1"/>
    </source>
</evidence>
<sequence length="357" mass="41332">MIKKVTVLSLGESGVGKSTCGCVFLKNKNAFDTDSSPDSCTYKTSSQSSIINGIERHFIDTQGLASPDGLDAAYITQMVDFLKKWENGINAIYIIINIQSPRFDAGVQQMMKMLNKLFNNPNFWNQTAIIFTRCYPGHFDRNSAETRYRNLVIDFIKNLPGCQNINPQVPCFFVDSVNYENDQSTKDEFIRIFEYAHGKDSLQTHEVQPVRPEYQSREEIKMNHVLLNTSYSGSGASRTKTMTYADQRKYKLTDWKGNVTYTQPENIRTWNEVISSTFQQETKVEQKESTQEIFRWESCGGRRFGFCGPRPKRQVHDYYLITTNYTEYLRDIIIDPDGNVTYGDWRHNRDWSNQRTA</sequence>
<comment type="cofactor">
    <cofactor evidence="1">
        <name>Mg(2+)</name>
        <dbReference type="ChEBI" id="CHEBI:18420"/>
    </cofactor>
</comment>
<evidence type="ECO:0000256" key="15">
    <source>
        <dbReference type="ARBA" id="ARBA00023136"/>
    </source>
</evidence>